<keyword evidence="2" id="KW-0157">Chromophore</keyword>
<comment type="caution">
    <text evidence="4">The sequence shown here is derived from an EMBL/GenBank/DDBJ whole genome shotgun (WGS) entry which is preliminary data.</text>
</comment>
<evidence type="ECO:0000256" key="1">
    <source>
        <dbReference type="ARBA" id="ARBA00008182"/>
    </source>
</evidence>
<protein>
    <submittedName>
        <fullName evidence="4">Uncharacterized protein</fullName>
    </submittedName>
</protein>
<sequence>MFAESSIGSSVSQEIDLSKVNQLDSPSSFSKAWAVRYMRMVKEGASRPVFSDERELRAAVAKMLHQDLRSISARAWNKTEQLLSQQVVQHQLDPDIIDPWAIAGDVFQIFDRAFESYASFVYPERFAVNIAPDLGIIRAKFTAVDPRVIGFVSMQFHYTGQLLLESVEPSQRGILQLYFKAIDDHLYMPLQRAYDAASYYGYNSSELKVVRTLLPQSSTIAQHVVTQVLEVFPRHQCYSGSLGSTTVRASSTRDTEMFQIYLWVCLLEKNTSVVQQELFPLCVMLYPTFNVRWELVRYMLKLLQREYGQLLTSDEFALCLPHFDLLQTIFSAEVVEAAYSF</sequence>
<dbReference type="InterPro" id="IPR038719">
    <property type="entry name" value="Phycobilisome_asu/bsu_sf"/>
</dbReference>
<accession>A0A6M0RMC8</accession>
<dbReference type="InterPro" id="IPR009050">
    <property type="entry name" value="Globin-like_sf"/>
</dbReference>
<keyword evidence="3" id="KW-0089">Bile pigment</keyword>
<keyword evidence="5" id="KW-1185">Reference proteome</keyword>
<evidence type="ECO:0000313" key="4">
    <source>
        <dbReference type="EMBL" id="NEZ57000.1"/>
    </source>
</evidence>
<dbReference type="EMBL" id="QXHD01000004">
    <property type="protein sequence ID" value="NEZ57000.1"/>
    <property type="molecule type" value="Genomic_DNA"/>
</dbReference>
<dbReference type="SUPFAM" id="SSF46458">
    <property type="entry name" value="Globin-like"/>
    <property type="match status" value="1"/>
</dbReference>
<dbReference type="RefSeq" id="WP_163667447.1">
    <property type="nucleotide sequence ID" value="NZ_QXHD01000004.1"/>
</dbReference>
<dbReference type="InterPro" id="IPR012128">
    <property type="entry name" value="Phycobilisome_asu/bsu"/>
</dbReference>
<dbReference type="Proteomes" id="UP000481033">
    <property type="component" value="Unassembled WGS sequence"/>
</dbReference>
<dbReference type="Pfam" id="PF00502">
    <property type="entry name" value="Phycobilisome"/>
    <property type="match status" value="1"/>
</dbReference>
<dbReference type="Gene3D" id="1.10.490.20">
    <property type="entry name" value="Phycocyanins"/>
    <property type="match status" value="1"/>
</dbReference>
<name>A0A6M0RMC8_9CYAN</name>
<evidence type="ECO:0000313" key="5">
    <source>
        <dbReference type="Proteomes" id="UP000481033"/>
    </source>
</evidence>
<dbReference type="GO" id="GO:0030089">
    <property type="term" value="C:phycobilisome"/>
    <property type="evidence" value="ECO:0007669"/>
    <property type="project" value="InterPro"/>
</dbReference>
<gene>
    <name evidence="4" type="ORF">DXZ20_15195</name>
</gene>
<evidence type="ECO:0000256" key="3">
    <source>
        <dbReference type="ARBA" id="ARBA00023307"/>
    </source>
</evidence>
<reference evidence="4 5" key="1">
    <citation type="journal article" date="2020" name="Microb. Ecol.">
        <title>Ecogenomics of the Marine Benthic Filamentous Cyanobacterium Adonisia.</title>
        <authorList>
            <person name="Walter J.M."/>
            <person name="Coutinho F.H."/>
            <person name="Leomil L."/>
            <person name="Hargreaves P.I."/>
            <person name="Campeao M.E."/>
            <person name="Vieira V.V."/>
            <person name="Silva B.S."/>
            <person name="Fistarol G.O."/>
            <person name="Salomon P.S."/>
            <person name="Sawabe T."/>
            <person name="Mino S."/>
            <person name="Hosokawa M."/>
            <person name="Miyashita H."/>
            <person name="Maruyama F."/>
            <person name="van Verk M.C."/>
            <person name="Dutilh B.E."/>
            <person name="Thompson C.C."/>
            <person name="Thompson F.L."/>
        </authorList>
    </citation>
    <scope>NUCLEOTIDE SEQUENCE [LARGE SCALE GENOMIC DNA]</scope>
    <source>
        <strain evidence="4 5">CCMR0081</strain>
    </source>
</reference>
<organism evidence="4 5">
    <name type="scientific">Adonisia turfae CCMR0081</name>
    <dbReference type="NCBI Taxonomy" id="2292702"/>
    <lineage>
        <taxon>Bacteria</taxon>
        <taxon>Bacillati</taxon>
        <taxon>Cyanobacteriota</taxon>
        <taxon>Adonisia</taxon>
        <taxon>Adonisia turfae</taxon>
    </lineage>
</organism>
<evidence type="ECO:0000256" key="2">
    <source>
        <dbReference type="ARBA" id="ARBA00022991"/>
    </source>
</evidence>
<dbReference type="AlphaFoldDB" id="A0A6M0RMC8"/>
<proteinExistence type="inferred from homology"/>
<comment type="similarity">
    <text evidence="1">Belongs to the phycobiliprotein family.</text>
</comment>
<dbReference type="GO" id="GO:0015979">
    <property type="term" value="P:photosynthesis"/>
    <property type="evidence" value="ECO:0007669"/>
    <property type="project" value="InterPro"/>
</dbReference>